<dbReference type="Proteomes" id="UP000224829">
    <property type="component" value="Segment"/>
</dbReference>
<feature type="compositionally biased region" description="Polar residues" evidence="1">
    <location>
        <begin position="17"/>
        <end position="31"/>
    </location>
</feature>
<gene>
    <name evidence="2" type="ORF">NOXIFER_23</name>
</gene>
<name>A0A1Y0SX65_9CAUD</name>
<proteinExistence type="predicted"/>
<sequence>MATAQTQSTPPKAGTPGQAQATERKPQSQLVSTDIAAATNGFAGDLEAAAASRIQYS</sequence>
<keyword evidence="3" id="KW-1185">Reference proteome</keyword>
<protein>
    <submittedName>
        <fullName evidence="2">Uncharacterized protein</fullName>
    </submittedName>
</protein>
<organism evidence="2 3">
    <name type="scientific">Pseudomonas phage Noxifer</name>
    <dbReference type="NCBI Taxonomy" id="2006684"/>
    <lineage>
        <taxon>Viruses</taxon>
        <taxon>Duplodnaviria</taxon>
        <taxon>Heunggongvirae</taxon>
        <taxon>Uroviricota</taxon>
        <taxon>Caudoviricetes</taxon>
        <taxon>Chimalliviridae</taxon>
        <taxon>Noxifervirus</taxon>
        <taxon>Noxifervirus noxifer</taxon>
    </lineage>
</organism>
<feature type="compositionally biased region" description="Polar residues" evidence="1">
    <location>
        <begin position="1"/>
        <end position="10"/>
    </location>
</feature>
<accession>A0A1Y0SX65</accession>
<evidence type="ECO:0000256" key="1">
    <source>
        <dbReference type="SAM" id="MobiDB-lite"/>
    </source>
</evidence>
<evidence type="ECO:0000313" key="3">
    <source>
        <dbReference type="Proteomes" id="UP000224829"/>
    </source>
</evidence>
<feature type="region of interest" description="Disordered" evidence="1">
    <location>
        <begin position="1"/>
        <end position="31"/>
    </location>
</feature>
<evidence type="ECO:0000313" key="2">
    <source>
        <dbReference type="EMBL" id="ARV77194.1"/>
    </source>
</evidence>
<reference evidence="2 3" key="1">
    <citation type="submission" date="2017-05" db="EMBL/GenBank/DDBJ databases">
        <authorList>
            <person name="Song R."/>
            <person name="Chenine A.L."/>
            <person name="Ruprecht R.M."/>
        </authorList>
    </citation>
    <scope>NUCLEOTIDE SEQUENCE [LARGE SCALE GENOMIC DNA]</scope>
</reference>
<dbReference type="EMBL" id="MF063068">
    <property type="protein sequence ID" value="ARV77194.1"/>
    <property type="molecule type" value="Genomic_DNA"/>
</dbReference>